<keyword evidence="3" id="KW-0132">Cell division</keyword>
<gene>
    <name evidence="3" type="ORF">K470DRAFT_193183</name>
</gene>
<dbReference type="PRINTS" id="PR00364">
    <property type="entry name" value="DISEASERSIST"/>
</dbReference>
<dbReference type="InterPro" id="IPR027417">
    <property type="entry name" value="P-loop_NTPase"/>
</dbReference>
<dbReference type="InterPro" id="IPR003593">
    <property type="entry name" value="AAA+_ATPase"/>
</dbReference>
<dbReference type="Proteomes" id="UP000799421">
    <property type="component" value="Unassembled WGS sequence"/>
</dbReference>
<dbReference type="OrthoDB" id="1926878at2759"/>
<feature type="non-terminal residue" evidence="3">
    <location>
        <position position="1"/>
    </location>
</feature>
<reference evidence="3" key="1">
    <citation type="journal article" date="2020" name="Stud. Mycol.">
        <title>101 Dothideomycetes genomes: a test case for predicting lifestyles and emergence of pathogens.</title>
        <authorList>
            <person name="Haridas S."/>
            <person name="Albert R."/>
            <person name="Binder M."/>
            <person name="Bloem J."/>
            <person name="Labutti K."/>
            <person name="Salamov A."/>
            <person name="Andreopoulos B."/>
            <person name="Baker S."/>
            <person name="Barry K."/>
            <person name="Bills G."/>
            <person name="Bluhm B."/>
            <person name="Cannon C."/>
            <person name="Castanera R."/>
            <person name="Culley D."/>
            <person name="Daum C."/>
            <person name="Ezra D."/>
            <person name="Gonzalez J."/>
            <person name="Henrissat B."/>
            <person name="Kuo A."/>
            <person name="Liang C."/>
            <person name="Lipzen A."/>
            <person name="Lutzoni F."/>
            <person name="Magnuson J."/>
            <person name="Mondo S."/>
            <person name="Nolan M."/>
            <person name="Ohm R."/>
            <person name="Pangilinan J."/>
            <person name="Park H.-J."/>
            <person name="Ramirez L."/>
            <person name="Alfaro M."/>
            <person name="Sun H."/>
            <person name="Tritt A."/>
            <person name="Yoshinaga Y."/>
            <person name="Zwiers L.-H."/>
            <person name="Turgeon B."/>
            <person name="Goodwin S."/>
            <person name="Spatafora J."/>
            <person name="Crous P."/>
            <person name="Grigoriev I."/>
        </authorList>
    </citation>
    <scope>NUCLEOTIDE SEQUENCE</scope>
    <source>
        <strain evidence="3">CBS 480.64</strain>
    </source>
</reference>
<dbReference type="Gene3D" id="1.10.10.10">
    <property type="entry name" value="Winged helix-like DNA-binding domain superfamily/Winged helix DNA-binding domain"/>
    <property type="match status" value="1"/>
</dbReference>
<dbReference type="InterPro" id="IPR050311">
    <property type="entry name" value="ORC1/CDC6"/>
</dbReference>
<feature type="domain" description="AAA+ ATPase" evidence="2">
    <location>
        <begin position="79"/>
        <end position="204"/>
    </location>
</feature>
<dbReference type="InterPro" id="IPR054425">
    <property type="entry name" value="Cdc6_ORC1-like_ATPase_lid"/>
</dbReference>
<keyword evidence="4" id="KW-1185">Reference proteome</keyword>
<dbReference type="SUPFAM" id="SSF52540">
    <property type="entry name" value="P-loop containing nucleoside triphosphate hydrolases"/>
    <property type="match status" value="1"/>
</dbReference>
<evidence type="ECO:0000313" key="3">
    <source>
        <dbReference type="EMBL" id="KAF2857092.1"/>
    </source>
</evidence>
<proteinExistence type="predicted"/>
<dbReference type="EMBL" id="MU006069">
    <property type="protein sequence ID" value="KAF2857092.1"/>
    <property type="molecule type" value="Genomic_DNA"/>
</dbReference>
<dbReference type="PIRSF" id="PIRSF001767">
    <property type="entry name" value="Cdc6"/>
    <property type="match status" value="1"/>
</dbReference>
<dbReference type="GO" id="GO:0006270">
    <property type="term" value="P:DNA replication initiation"/>
    <property type="evidence" value="ECO:0007669"/>
    <property type="project" value="InterPro"/>
</dbReference>
<dbReference type="Pfam" id="PF13191">
    <property type="entry name" value="AAA_16"/>
    <property type="match status" value="1"/>
</dbReference>
<dbReference type="AlphaFoldDB" id="A0A6A7BPF5"/>
<dbReference type="InterPro" id="IPR036388">
    <property type="entry name" value="WH-like_DNA-bd_sf"/>
</dbReference>
<dbReference type="Pfam" id="PF22606">
    <property type="entry name" value="Cdc6-ORC-like_ATPase_lid"/>
    <property type="match status" value="1"/>
</dbReference>
<feature type="non-terminal residue" evidence="3">
    <location>
        <position position="461"/>
    </location>
</feature>
<dbReference type="GO" id="GO:0005634">
    <property type="term" value="C:nucleus"/>
    <property type="evidence" value="ECO:0007669"/>
    <property type="project" value="UniProtKB-SubCell"/>
</dbReference>
<keyword evidence="3" id="KW-0131">Cell cycle</keyword>
<evidence type="ECO:0000256" key="1">
    <source>
        <dbReference type="ARBA" id="ARBA00022705"/>
    </source>
</evidence>
<dbReference type="PANTHER" id="PTHR10763:SF26">
    <property type="entry name" value="CELL DIVISION CONTROL PROTEIN 6 HOMOLOG"/>
    <property type="match status" value="1"/>
</dbReference>
<dbReference type="GO" id="GO:0051301">
    <property type="term" value="P:cell division"/>
    <property type="evidence" value="ECO:0007669"/>
    <property type="project" value="UniProtKB-KW"/>
</dbReference>
<keyword evidence="1" id="KW-0235">DNA replication</keyword>
<dbReference type="InterPro" id="IPR041664">
    <property type="entry name" value="AAA_16"/>
</dbReference>
<dbReference type="GO" id="GO:0033314">
    <property type="term" value="P:mitotic DNA replication checkpoint signaling"/>
    <property type="evidence" value="ECO:0007669"/>
    <property type="project" value="TreeGrafter"/>
</dbReference>
<organism evidence="3 4">
    <name type="scientific">Piedraia hortae CBS 480.64</name>
    <dbReference type="NCBI Taxonomy" id="1314780"/>
    <lineage>
        <taxon>Eukaryota</taxon>
        <taxon>Fungi</taxon>
        <taxon>Dikarya</taxon>
        <taxon>Ascomycota</taxon>
        <taxon>Pezizomycotina</taxon>
        <taxon>Dothideomycetes</taxon>
        <taxon>Dothideomycetidae</taxon>
        <taxon>Capnodiales</taxon>
        <taxon>Piedraiaceae</taxon>
        <taxon>Piedraia</taxon>
    </lineage>
</organism>
<protein>
    <submittedName>
        <fullName evidence="3">Cell division control protein Cdc6</fullName>
    </submittedName>
</protein>
<name>A0A6A7BPF5_9PEZI</name>
<dbReference type="GO" id="GO:0003688">
    <property type="term" value="F:DNA replication origin binding"/>
    <property type="evidence" value="ECO:0007669"/>
    <property type="project" value="TreeGrafter"/>
</dbReference>
<evidence type="ECO:0000259" key="2">
    <source>
        <dbReference type="SMART" id="SM00382"/>
    </source>
</evidence>
<dbReference type="SMART" id="SM00382">
    <property type="entry name" value="AAA"/>
    <property type="match status" value="1"/>
</dbReference>
<dbReference type="Gene3D" id="1.10.8.60">
    <property type="match status" value="1"/>
</dbReference>
<sequence>RKKRSDKVIVTPRRRVLAVSSPSPSRLIKTPVTSSRRTAAVYHQARQLFSRCSTGCLFGRDEERSQLSTFLDSALSSKSGGCLYISGPPGTGKSALVNETIETYKARVSLTIINCMSVHSAKELEQKLTFDLEIANFKKAFTSTKKYLVILDEVDHLISFDQELLYRLFEWSLSPKSGLILLSIANALDLTDRFLPRLKSRNLRPQLLPVMPYTAPQIASILTSKLSTLSPNQDLPFFHPAAITFCAKKVSSQTGDLRKAFDICKRAVDLVEQEAAQAELEASPTKPLSENTNLARLSPTTAPKVTIAHVARVTAQVLSNNSIQRLAALNLQQKAVLCALVKGEGGGTVVLKGPSTPKKSDSRAPTVAKLYATYCGLCREERLLQPLTSSEFGEVVSSLEGLGLVEFGEGYGPITPSRTPGRVASPRKWVLEEKRVSSAVGIRELRDAVTGPGAEVLRGML</sequence>
<dbReference type="PANTHER" id="PTHR10763">
    <property type="entry name" value="CELL DIVISION CONTROL PROTEIN 6-RELATED"/>
    <property type="match status" value="1"/>
</dbReference>
<dbReference type="CDD" id="cd00009">
    <property type="entry name" value="AAA"/>
    <property type="match status" value="1"/>
</dbReference>
<dbReference type="Gene3D" id="3.40.50.300">
    <property type="entry name" value="P-loop containing nucleotide triphosphate hydrolases"/>
    <property type="match status" value="1"/>
</dbReference>
<dbReference type="InterPro" id="IPR016314">
    <property type="entry name" value="Cdc6/18"/>
</dbReference>
<accession>A0A6A7BPF5</accession>
<evidence type="ECO:0000313" key="4">
    <source>
        <dbReference type="Proteomes" id="UP000799421"/>
    </source>
</evidence>